<evidence type="ECO:0000256" key="8">
    <source>
        <dbReference type="ARBA" id="ARBA00023012"/>
    </source>
</evidence>
<organism evidence="18 19">
    <name type="scientific">Dyadobacter sediminis</name>
    <dbReference type="NCBI Taxonomy" id="1493691"/>
    <lineage>
        <taxon>Bacteria</taxon>
        <taxon>Pseudomonadati</taxon>
        <taxon>Bacteroidota</taxon>
        <taxon>Cytophagia</taxon>
        <taxon>Cytophagales</taxon>
        <taxon>Spirosomataceae</taxon>
        <taxon>Dyadobacter</taxon>
    </lineage>
</organism>
<gene>
    <name evidence="18" type="ORF">FEM55_15705</name>
</gene>
<dbReference type="InterPro" id="IPR011006">
    <property type="entry name" value="CheY-like_superfamily"/>
</dbReference>
<feature type="domain" description="Histidine kinase" evidence="16">
    <location>
        <begin position="403"/>
        <end position="620"/>
    </location>
</feature>
<dbReference type="FunFam" id="1.10.287.130:FF:000045">
    <property type="entry name" value="Two-component system sensor histidine kinase/response regulator"/>
    <property type="match status" value="1"/>
</dbReference>
<feature type="coiled-coil region" evidence="12">
    <location>
        <begin position="362"/>
        <end position="393"/>
    </location>
</feature>
<dbReference type="PROSITE" id="PS51257">
    <property type="entry name" value="PROKAR_LIPOPROTEIN"/>
    <property type="match status" value="1"/>
</dbReference>
<dbReference type="Pfam" id="PF02518">
    <property type="entry name" value="HATPase_c"/>
    <property type="match status" value="1"/>
</dbReference>
<evidence type="ECO:0000256" key="5">
    <source>
        <dbReference type="ARBA" id="ARBA00022741"/>
    </source>
</evidence>
<dbReference type="Proteomes" id="UP000309788">
    <property type="component" value="Unassembled WGS sequence"/>
</dbReference>
<dbReference type="InterPro" id="IPR005467">
    <property type="entry name" value="His_kinase_dom"/>
</dbReference>
<keyword evidence="8" id="KW-0902">Two-component regulatory system</keyword>
<dbReference type="EC" id="2.7.13.3" evidence="2"/>
<dbReference type="SMART" id="SM00448">
    <property type="entry name" value="REC"/>
    <property type="match status" value="1"/>
</dbReference>
<dbReference type="GO" id="GO:0043565">
    <property type="term" value="F:sequence-specific DNA binding"/>
    <property type="evidence" value="ECO:0007669"/>
    <property type="project" value="InterPro"/>
</dbReference>
<keyword evidence="3 11" id="KW-0597">Phosphoprotein</keyword>
<dbReference type="InterPro" id="IPR004358">
    <property type="entry name" value="Sig_transdc_His_kin-like_C"/>
</dbReference>
<feature type="signal peptide" evidence="14">
    <location>
        <begin position="1"/>
        <end position="18"/>
    </location>
</feature>
<comment type="catalytic activity">
    <reaction evidence="1">
        <text>ATP + protein L-histidine = ADP + protein N-phospho-L-histidine.</text>
        <dbReference type="EC" id="2.7.13.3"/>
    </reaction>
</comment>
<dbReference type="PANTHER" id="PTHR43547:SF2">
    <property type="entry name" value="HYBRID SIGNAL TRANSDUCTION HISTIDINE KINASE C"/>
    <property type="match status" value="1"/>
</dbReference>
<evidence type="ECO:0000256" key="6">
    <source>
        <dbReference type="ARBA" id="ARBA00022777"/>
    </source>
</evidence>
<reference evidence="18 19" key="1">
    <citation type="submission" date="2019-05" db="EMBL/GenBank/DDBJ databases">
        <authorList>
            <person name="Qu J.-H."/>
        </authorList>
    </citation>
    <scope>NUCLEOTIDE SEQUENCE [LARGE SCALE GENOMIC DNA]</scope>
    <source>
        <strain evidence="18 19">Z12</strain>
    </source>
</reference>
<evidence type="ECO:0000313" key="18">
    <source>
        <dbReference type="EMBL" id="TLU92186.1"/>
    </source>
</evidence>
<keyword evidence="13" id="KW-0472">Membrane</keyword>
<evidence type="ECO:0000256" key="14">
    <source>
        <dbReference type="SAM" id="SignalP"/>
    </source>
</evidence>
<feature type="coiled-coil region" evidence="12">
    <location>
        <begin position="307"/>
        <end position="334"/>
    </location>
</feature>
<sequence length="913" mass="103385">MKYFKLIVLLSLVLTACARKESKQFSIAFSQCTGADNWRKTMQESMYRELSFHPEISFVMKDAGGQSDRQITQIRELINQHIDLLIISPNEAEPITPIAEKAYQNGIPVIILDRRTNSDQYTAYVGADNVEVGQIAGAYTNTLLKGGGKVIEISEKPGSSADIDRHKGFMETVKHFPGIELVAKLDGDWDKYSFEAPLTKLLKTHSDIDVIFCQNDRRALAAFQVCKNLGLEQKIRLIGVDGLTGPNGGIDLVDKGVLNATILYPTGGEEAIRTAISILQKQPFKRENRLQITMIDSTNVRIMKLQSEKLVAQQQDIERRQKKIEEQRAISENQSIVIYTVSITLALALIFGAISFYSLRENRKINERLEMQNHEISDQKSQIEQLAQSAEIENEAKLKFFTNISHEFRTPLTLILAPVEDVLASEKIRDPLIKQELSMIKKNTLRLLRLVSQLMDFRKLGSHGMQVRAGEHNLVAFAKEIMAAFERIASKHRIDFQLIAAEAEVMVWFDATMLDKVIFNLLSNAFKFTPDKGRVYLYIRTLDNGHVQMTVEDNGIGMTEAEVAHVFEVFYQAESSYKTLGSGLGLALSKELIALHKGTISVRSQPNKETAFTIELPLGNTHFQPEELHNDLAEDFTMTQDFEPGEDTLQTLATDANKVSNHEQSVLIIEDNDDLVRLLEQKLQTGYQIVVAKDGEAGLRLAFEHIPDLIICDVMLPKKNGLHVTSILKTDFRTSHIPVILLTARTTTEQQIEGIQTGVDAYITKPFNLQYVQEMIRTLLKNRALLREHYTSELPIEISSGTNPNKLDKKFLTQFTAYIEEHYDNSELSVEEIGKELGLSRVQLYRKVKALLGMSVNEYIQQLRLNKARFLLRRDDFTVADVAYKVGFSSPTYFSTAFKGKYKQTPMEYKNQK</sequence>
<evidence type="ECO:0000256" key="12">
    <source>
        <dbReference type="SAM" id="Coils"/>
    </source>
</evidence>
<evidence type="ECO:0000259" key="15">
    <source>
        <dbReference type="PROSITE" id="PS01124"/>
    </source>
</evidence>
<feature type="chain" id="PRO_5024330232" description="histidine kinase" evidence="14">
    <location>
        <begin position="19"/>
        <end position="913"/>
    </location>
</feature>
<dbReference type="GO" id="GO:0005524">
    <property type="term" value="F:ATP binding"/>
    <property type="evidence" value="ECO:0007669"/>
    <property type="project" value="UniProtKB-KW"/>
</dbReference>
<dbReference type="PANTHER" id="PTHR43547">
    <property type="entry name" value="TWO-COMPONENT HISTIDINE KINASE"/>
    <property type="match status" value="1"/>
</dbReference>
<dbReference type="InterPro" id="IPR025997">
    <property type="entry name" value="SBP_2_dom"/>
</dbReference>
<dbReference type="OrthoDB" id="9797097at2"/>
<keyword evidence="12" id="KW-0175">Coiled coil</keyword>
<dbReference type="SMART" id="SM00387">
    <property type="entry name" value="HATPase_c"/>
    <property type="match status" value="1"/>
</dbReference>
<dbReference type="PRINTS" id="PR00344">
    <property type="entry name" value="BCTRLSENSOR"/>
</dbReference>
<dbReference type="InterPro" id="IPR028082">
    <property type="entry name" value="Peripla_BP_I"/>
</dbReference>
<dbReference type="CDD" id="cd06308">
    <property type="entry name" value="PBP1_sensor_kinase-like"/>
    <property type="match status" value="1"/>
</dbReference>
<dbReference type="Pfam" id="PF13407">
    <property type="entry name" value="Peripla_BP_4"/>
    <property type="match status" value="1"/>
</dbReference>
<keyword evidence="13" id="KW-1133">Transmembrane helix</keyword>
<dbReference type="Gene3D" id="3.40.50.2300">
    <property type="match status" value="3"/>
</dbReference>
<dbReference type="InterPro" id="IPR036890">
    <property type="entry name" value="HATPase_C_sf"/>
</dbReference>
<evidence type="ECO:0000256" key="2">
    <source>
        <dbReference type="ARBA" id="ARBA00012438"/>
    </source>
</evidence>
<dbReference type="SUPFAM" id="SSF52172">
    <property type="entry name" value="CheY-like"/>
    <property type="match status" value="1"/>
</dbReference>
<dbReference type="Gene3D" id="1.10.10.60">
    <property type="entry name" value="Homeodomain-like"/>
    <property type="match status" value="2"/>
</dbReference>
<evidence type="ECO:0000256" key="1">
    <source>
        <dbReference type="ARBA" id="ARBA00000085"/>
    </source>
</evidence>
<evidence type="ECO:0000256" key="13">
    <source>
        <dbReference type="SAM" id="Phobius"/>
    </source>
</evidence>
<dbReference type="CDD" id="cd00082">
    <property type="entry name" value="HisKA"/>
    <property type="match status" value="1"/>
</dbReference>
<dbReference type="SMART" id="SM00342">
    <property type="entry name" value="HTH_ARAC"/>
    <property type="match status" value="1"/>
</dbReference>
<dbReference type="InterPro" id="IPR001789">
    <property type="entry name" value="Sig_transdc_resp-reg_receiver"/>
</dbReference>
<keyword evidence="19" id="KW-1185">Reference proteome</keyword>
<keyword evidence="10" id="KW-0804">Transcription</keyword>
<keyword evidence="9" id="KW-0805">Transcription regulation</keyword>
<dbReference type="AlphaFoldDB" id="A0A5R9KBJ9"/>
<dbReference type="Gene3D" id="3.30.565.10">
    <property type="entry name" value="Histidine kinase-like ATPase, C-terminal domain"/>
    <property type="match status" value="1"/>
</dbReference>
<dbReference type="CDD" id="cd17574">
    <property type="entry name" value="REC_OmpR"/>
    <property type="match status" value="1"/>
</dbReference>
<dbReference type="PROSITE" id="PS50110">
    <property type="entry name" value="RESPONSE_REGULATORY"/>
    <property type="match status" value="1"/>
</dbReference>
<dbReference type="Pfam" id="PF00072">
    <property type="entry name" value="Response_reg"/>
    <property type="match status" value="1"/>
</dbReference>
<dbReference type="InterPro" id="IPR009057">
    <property type="entry name" value="Homeodomain-like_sf"/>
</dbReference>
<dbReference type="PROSITE" id="PS01124">
    <property type="entry name" value="HTH_ARAC_FAMILY_2"/>
    <property type="match status" value="1"/>
</dbReference>
<name>A0A5R9KBJ9_9BACT</name>
<evidence type="ECO:0000259" key="17">
    <source>
        <dbReference type="PROSITE" id="PS50110"/>
    </source>
</evidence>
<accession>A0A5R9KBJ9</accession>
<dbReference type="PROSITE" id="PS50109">
    <property type="entry name" value="HIS_KIN"/>
    <property type="match status" value="1"/>
</dbReference>
<keyword evidence="4" id="KW-0808">Transferase</keyword>
<dbReference type="SUPFAM" id="SSF53822">
    <property type="entry name" value="Periplasmic binding protein-like I"/>
    <property type="match status" value="1"/>
</dbReference>
<dbReference type="SUPFAM" id="SSF46689">
    <property type="entry name" value="Homeodomain-like"/>
    <property type="match status" value="1"/>
</dbReference>
<evidence type="ECO:0000256" key="10">
    <source>
        <dbReference type="ARBA" id="ARBA00023163"/>
    </source>
</evidence>
<feature type="transmembrane region" description="Helical" evidence="13">
    <location>
        <begin position="336"/>
        <end position="359"/>
    </location>
</feature>
<evidence type="ECO:0000256" key="9">
    <source>
        <dbReference type="ARBA" id="ARBA00023015"/>
    </source>
</evidence>
<feature type="domain" description="Response regulatory" evidence="17">
    <location>
        <begin position="665"/>
        <end position="780"/>
    </location>
</feature>
<evidence type="ECO:0000259" key="16">
    <source>
        <dbReference type="PROSITE" id="PS50109"/>
    </source>
</evidence>
<protein>
    <recommendedName>
        <fullName evidence="2">histidine kinase</fullName>
        <ecNumber evidence="2">2.7.13.3</ecNumber>
    </recommendedName>
</protein>
<dbReference type="FunFam" id="3.30.565.10:FF:000037">
    <property type="entry name" value="Hybrid sensor histidine kinase/response regulator"/>
    <property type="match status" value="1"/>
</dbReference>
<feature type="domain" description="HTH araC/xylS-type" evidence="15">
    <location>
        <begin position="813"/>
        <end position="912"/>
    </location>
</feature>
<comment type="caution">
    <text evidence="18">The sequence shown here is derived from an EMBL/GenBank/DDBJ whole genome shotgun (WGS) entry which is preliminary data.</text>
</comment>
<dbReference type="EMBL" id="VCEI01000025">
    <property type="protein sequence ID" value="TLU92186.1"/>
    <property type="molecule type" value="Genomic_DNA"/>
</dbReference>
<feature type="modified residue" description="4-aspartylphosphate" evidence="11">
    <location>
        <position position="713"/>
    </location>
</feature>
<dbReference type="GO" id="GO:0000155">
    <property type="term" value="F:phosphorelay sensor kinase activity"/>
    <property type="evidence" value="ECO:0007669"/>
    <property type="project" value="InterPro"/>
</dbReference>
<dbReference type="InterPro" id="IPR036097">
    <property type="entry name" value="HisK_dim/P_sf"/>
</dbReference>
<keyword evidence="5" id="KW-0547">Nucleotide-binding</keyword>
<evidence type="ECO:0000256" key="11">
    <source>
        <dbReference type="PROSITE-ProRule" id="PRU00169"/>
    </source>
</evidence>
<proteinExistence type="predicted"/>
<evidence type="ECO:0000256" key="7">
    <source>
        <dbReference type="ARBA" id="ARBA00022840"/>
    </source>
</evidence>
<dbReference type="GO" id="GO:0003700">
    <property type="term" value="F:DNA-binding transcription factor activity"/>
    <property type="evidence" value="ECO:0007669"/>
    <property type="project" value="InterPro"/>
</dbReference>
<dbReference type="InterPro" id="IPR003661">
    <property type="entry name" value="HisK_dim/P_dom"/>
</dbReference>
<dbReference type="InterPro" id="IPR018060">
    <property type="entry name" value="HTH_AraC"/>
</dbReference>
<dbReference type="RefSeq" id="WP_138282295.1">
    <property type="nucleotide sequence ID" value="NZ_BMGE01000003.1"/>
</dbReference>
<dbReference type="SUPFAM" id="SSF47384">
    <property type="entry name" value="Homodimeric domain of signal transducing histidine kinase"/>
    <property type="match status" value="1"/>
</dbReference>
<dbReference type="Gene3D" id="1.10.287.130">
    <property type="match status" value="1"/>
</dbReference>
<dbReference type="InterPro" id="IPR003594">
    <property type="entry name" value="HATPase_dom"/>
</dbReference>
<dbReference type="Pfam" id="PF12833">
    <property type="entry name" value="HTH_18"/>
    <property type="match status" value="1"/>
</dbReference>
<keyword evidence="7" id="KW-0067">ATP-binding</keyword>
<dbReference type="SMART" id="SM00388">
    <property type="entry name" value="HisKA"/>
    <property type="match status" value="1"/>
</dbReference>
<keyword evidence="13" id="KW-0812">Transmembrane</keyword>
<evidence type="ECO:0000256" key="3">
    <source>
        <dbReference type="ARBA" id="ARBA00022553"/>
    </source>
</evidence>
<evidence type="ECO:0000313" key="19">
    <source>
        <dbReference type="Proteomes" id="UP000309788"/>
    </source>
</evidence>
<evidence type="ECO:0000256" key="4">
    <source>
        <dbReference type="ARBA" id="ARBA00022679"/>
    </source>
</evidence>
<keyword evidence="14" id="KW-0732">Signal</keyword>
<dbReference type="SUPFAM" id="SSF55874">
    <property type="entry name" value="ATPase domain of HSP90 chaperone/DNA topoisomerase II/histidine kinase"/>
    <property type="match status" value="1"/>
</dbReference>
<dbReference type="Pfam" id="PF00512">
    <property type="entry name" value="HisKA"/>
    <property type="match status" value="1"/>
</dbReference>
<keyword evidence="6" id="KW-0418">Kinase</keyword>